<keyword evidence="3" id="KW-1185">Reference proteome</keyword>
<evidence type="ECO:0000313" key="2">
    <source>
        <dbReference type="EMBL" id="MFD0900785.1"/>
    </source>
</evidence>
<comment type="caution">
    <text evidence="2">The sequence shown here is derived from an EMBL/GenBank/DDBJ whole genome shotgun (WGS) entry which is preliminary data.</text>
</comment>
<evidence type="ECO:0008006" key="4">
    <source>
        <dbReference type="Google" id="ProtNLM"/>
    </source>
</evidence>
<dbReference type="RefSeq" id="WP_378297783.1">
    <property type="nucleotide sequence ID" value="NZ_JBHTJA010000014.1"/>
</dbReference>
<proteinExistence type="predicted"/>
<feature type="chain" id="PRO_5047462209" description="Secreted protein" evidence="1">
    <location>
        <begin position="21"/>
        <end position="224"/>
    </location>
</feature>
<organism evidence="2 3">
    <name type="scientific">Actinomadura sediminis</name>
    <dbReference type="NCBI Taxonomy" id="1038904"/>
    <lineage>
        <taxon>Bacteria</taxon>
        <taxon>Bacillati</taxon>
        <taxon>Actinomycetota</taxon>
        <taxon>Actinomycetes</taxon>
        <taxon>Streptosporangiales</taxon>
        <taxon>Thermomonosporaceae</taxon>
        <taxon>Actinomadura</taxon>
    </lineage>
</organism>
<evidence type="ECO:0000256" key="1">
    <source>
        <dbReference type="SAM" id="SignalP"/>
    </source>
</evidence>
<protein>
    <recommendedName>
        <fullName evidence="4">Secreted protein</fullName>
    </recommendedName>
</protein>
<feature type="signal peptide" evidence="1">
    <location>
        <begin position="1"/>
        <end position="20"/>
    </location>
</feature>
<gene>
    <name evidence="2" type="ORF">ACFQ11_10320</name>
</gene>
<accession>A0ABW3EM46</accession>
<dbReference type="Proteomes" id="UP001596972">
    <property type="component" value="Unassembled WGS sequence"/>
</dbReference>
<dbReference type="PROSITE" id="PS51257">
    <property type="entry name" value="PROKAR_LIPOPROTEIN"/>
    <property type="match status" value="1"/>
</dbReference>
<keyword evidence="1" id="KW-0732">Signal</keyword>
<sequence length="224" mass="23826">MRRKFALKTLLAATALAVTAAGCSAATADANGGSARGLAGAAGQGRHVDYTPLSSPADAVGKADLIVSGTLVDVTDGIRLVQGDRARDEREEGAYATFVIDVDRVLDGDARQVTGGRVYVSMRKNRSVTPNRLAELNPKAEIVAVLDDITGWRPDPVTAVRRPSAIPAAAPLYAPYTDGIWLQGERDDEMFGITVEHSDLPPSWGSVRDVEQFKNKIEAATPRN</sequence>
<name>A0ABW3EM46_9ACTN</name>
<evidence type="ECO:0000313" key="3">
    <source>
        <dbReference type="Proteomes" id="UP001596972"/>
    </source>
</evidence>
<reference evidence="3" key="1">
    <citation type="journal article" date="2019" name="Int. J. Syst. Evol. Microbiol.">
        <title>The Global Catalogue of Microorganisms (GCM) 10K type strain sequencing project: providing services to taxonomists for standard genome sequencing and annotation.</title>
        <authorList>
            <consortium name="The Broad Institute Genomics Platform"/>
            <consortium name="The Broad Institute Genome Sequencing Center for Infectious Disease"/>
            <person name="Wu L."/>
            <person name="Ma J."/>
        </authorList>
    </citation>
    <scope>NUCLEOTIDE SEQUENCE [LARGE SCALE GENOMIC DNA]</scope>
    <source>
        <strain evidence="3">JCM 31202</strain>
    </source>
</reference>
<dbReference type="EMBL" id="JBHTJA010000014">
    <property type="protein sequence ID" value="MFD0900785.1"/>
    <property type="molecule type" value="Genomic_DNA"/>
</dbReference>